<evidence type="ECO:0000256" key="8">
    <source>
        <dbReference type="SAM" id="Phobius"/>
    </source>
</evidence>
<dbReference type="PANTHER" id="PTHR23513">
    <property type="entry name" value="INTEGRAL MEMBRANE EFFLUX PROTEIN-RELATED"/>
    <property type="match status" value="1"/>
</dbReference>
<dbReference type="InterPro" id="IPR036259">
    <property type="entry name" value="MFS_trans_sf"/>
</dbReference>
<name>A0ABC8C2K4_9ACTN</name>
<evidence type="ECO:0000313" key="10">
    <source>
        <dbReference type="EMBL" id="ARF76641.1"/>
    </source>
</evidence>
<feature type="transmembrane region" description="Helical" evidence="8">
    <location>
        <begin position="231"/>
        <end position="251"/>
    </location>
</feature>
<keyword evidence="5 8" id="KW-1133">Transmembrane helix</keyword>
<feature type="transmembrane region" description="Helical" evidence="8">
    <location>
        <begin position="263"/>
        <end position="283"/>
    </location>
</feature>
<gene>
    <name evidence="10" type="ORF">B7C62_33430</name>
</gene>
<comment type="subcellular location">
    <subcellularLocation>
        <location evidence="1">Cell membrane</location>
        <topology evidence="1">Multi-pass membrane protein</topology>
    </subcellularLocation>
</comment>
<dbReference type="SUPFAM" id="SSF103473">
    <property type="entry name" value="MFS general substrate transporter"/>
    <property type="match status" value="1"/>
</dbReference>
<keyword evidence="6 8" id="KW-0472">Membrane</keyword>
<dbReference type="PROSITE" id="PS50850">
    <property type="entry name" value="MFS"/>
    <property type="match status" value="1"/>
</dbReference>
<feature type="transmembrane region" description="Helical" evidence="8">
    <location>
        <begin position="94"/>
        <end position="121"/>
    </location>
</feature>
<evidence type="ECO:0000256" key="5">
    <source>
        <dbReference type="ARBA" id="ARBA00022989"/>
    </source>
</evidence>
<dbReference type="InterPro" id="IPR020846">
    <property type="entry name" value="MFS_dom"/>
</dbReference>
<evidence type="ECO:0000256" key="3">
    <source>
        <dbReference type="ARBA" id="ARBA00022475"/>
    </source>
</evidence>
<sequence length="426" mass="44156">MTLLPGRRETRQPSRLGRKFTLLWSASWVSSVGDGMREAALPLLAVSVSASPSAVAVVAAAGTLPWLLVSPFSGALADRLNPRWLMMSTDTLRAVVVAGFAAWTLVGSPPLLALALVAFALGCGETLFDNAAMSMMRDVVPADRLDLANGRLQGSQIVGGHFVGPLLGSALFAVAAGLPFVVDGLTFVLAAVLLAAMGRSGRPAPAEGRQPILTEIGDGARWLWNHRGLRLLAVVCTVATLAFYLGVTLLVLLVTRHLDAPPLLYGVVLAAGAVGGLLAGFGAGRISARLGLRSCIGLALGSMAVALFVMGLSTSVVLVAAMYAVASFGVVTWNVQVVTLRQRVVPRELFGRVNSSYLLVSRLGMLVGVTLAGWIGTALDVRAPLFLGGALLLLSLAAVPRLAGLEPAPPSPDGTPGDRSREKTGH</sequence>
<dbReference type="InterPro" id="IPR010290">
    <property type="entry name" value="TM_effector"/>
</dbReference>
<feature type="transmembrane region" description="Helical" evidence="8">
    <location>
        <begin position="316"/>
        <end position="335"/>
    </location>
</feature>
<reference evidence="10 11" key="1">
    <citation type="submission" date="2017-04" db="EMBL/GenBank/DDBJ databases">
        <title>The complete genome sequence of Streptomyces albolongus YIM 101047, the producer of novel bafilomycins and novel odoriferous sesquiterpenoids.</title>
        <authorList>
            <person name="Yin M."/>
            <person name="Jiang Y."/>
        </authorList>
    </citation>
    <scope>NUCLEOTIDE SEQUENCE [LARGE SCALE GENOMIC DNA]</scope>
    <source>
        <strain evidence="10 11">YIM 101047</strain>
    </source>
</reference>
<feature type="transmembrane region" description="Helical" evidence="8">
    <location>
        <begin position="290"/>
        <end position="310"/>
    </location>
</feature>
<keyword evidence="2" id="KW-0813">Transport</keyword>
<protein>
    <recommendedName>
        <fullName evidence="9">Major facilitator superfamily (MFS) profile domain-containing protein</fullName>
    </recommendedName>
</protein>
<evidence type="ECO:0000259" key="9">
    <source>
        <dbReference type="PROSITE" id="PS50850"/>
    </source>
</evidence>
<evidence type="ECO:0000256" key="6">
    <source>
        <dbReference type="ARBA" id="ARBA00023136"/>
    </source>
</evidence>
<evidence type="ECO:0000256" key="4">
    <source>
        <dbReference type="ARBA" id="ARBA00022692"/>
    </source>
</evidence>
<keyword evidence="3" id="KW-1003">Cell membrane</keyword>
<dbReference type="KEGG" id="kab:B7C62_33430"/>
<dbReference type="GO" id="GO:0005886">
    <property type="term" value="C:plasma membrane"/>
    <property type="evidence" value="ECO:0007669"/>
    <property type="project" value="UniProtKB-SubCell"/>
</dbReference>
<feature type="transmembrane region" description="Helical" evidence="8">
    <location>
        <begin position="53"/>
        <end position="73"/>
    </location>
</feature>
<feature type="transmembrane region" description="Helical" evidence="8">
    <location>
        <begin position="381"/>
        <end position="399"/>
    </location>
</feature>
<dbReference type="CDD" id="cd06173">
    <property type="entry name" value="MFS_MefA_like"/>
    <property type="match status" value="1"/>
</dbReference>
<evidence type="ECO:0000313" key="11">
    <source>
        <dbReference type="Proteomes" id="UP000192251"/>
    </source>
</evidence>
<feature type="transmembrane region" description="Helical" evidence="8">
    <location>
        <begin position="356"/>
        <end position="375"/>
    </location>
</feature>
<dbReference type="RefSeq" id="WP_084752503.1">
    <property type="nucleotide sequence ID" value="NZ_CP020563.1"/>
</dbReference>
<dbReference type="Proteomes" id="UP000192251">
    <property type="component" value="Chromosome"/>
</dbReference>
<keyword evidence="11" id="KW-1185">Reference proteome</keyword>
<organism evidence="10 11">
    <name type="scientific">Kitasatospora albolonga</name>
    <dbReference type="NCBI Taxonomy" id="68173"/>
    <lineage>
        <taxon>Bacteria</taxon>
        <taxon>Bacillati</taxon>
        <taxon>Actinomycetota</taxon>
        <taxon>Actinomycetes</taxon>
        <taxon>Kitasatosporales</taxon>
        <taxon>Streptomycetaceae</taxon>
        <taxon>Kitasatospora</taxon>
    </lineage>
</organism>
<proteinExistence type="predicted"/>
<accession>A0ABC8C2K4</accession>
<dbReference type="EMBL" id="CP020563">
    <property type="protein sequence ID" value="ARF76641.1"/>
    <property type="molecule type" value="Genomic_DNA"/>
</dbReference>
<feature type="domain" description="Major facilitator superfamily (MFS) profile" evidence="9">
    <location>
        <begin position="228"/>
        <end position="426"/>
    </location>
</feature>
<evidence type="ECO:0000256" key="7">
    <source>
        <dbReference type="SAM" id="MobiDB-lite"/>
    </source>
</evidence>
<dbReference type="AlphaFoldDB" id="A0ABC8C2K4"/>
<dbReference type="PANTHER" id="PTHR23513:SF6">
    <property type="entry name" value="MAJOR FACILITATOR SUPERFAMILY ASSOCIATED DOMAIN-CONTAINING PROTEIN"/>
    <property type="match status" value="1"/>
</dbReference>
<feature type="transmembrane region" description="Helical" evidence="8">
    <location>
        <begin position="170"/>
        <end position="196"/>
    </location>
</feature>
<dbReference type="Pfam" id="PF05977">
    <property type="entry name" value="MFS_3"/>
    <property type="match status" value="1"/>
</dbReference>
<evidence type="ECO:0000256" key="2">
    <source>
        <dbReference type="ARBA" id="ARBA00022448"/>
    </source>
</evidence>
<keyword evidence="4 8" id="KW-0812">Transmembrane</keyword>
<evidence type="ECO:0000256" key="1">
    <source>
        <dbReference type="ARBA" id="ARBA00004651"/>
    </source>
</evidence>
<dbReference type="Gene3D" id="1.20.1250.20">
    <property type="entry name" value="MFS general substrate transporter like domains"/>
    <property type="match status" value="1"/>
</dbReference>
<feature type="region of interest" description="Disordered" evidence="7">
    <location>
        <begin position="405"/>
        <end position="426"/>
    </location>
</feature>
<feature type="compositionally biased region" description="Basic and acidic residues" evidence="7">
    <location>
        <begin position="416"/>
        <end position="426"/>
    </location>
</feature>